<accession>A0A1D6I3K2</accession>
<dbReference type="EMBL" id="CM007650">
    <property type="protein sequence ID" value="ONM54720.1"/>
    <property type="molecule type" value="Genomic_DNA"/>
</dbReference>
<evidence type="ECO:0000313" key="2">
    <source>
        <dbReference type="EMBL" id="ONM54720.1"/>
    </source>
</evidence>
<feature type="compositionally biased region" description="Basic and acidic residues" evidence="1">
    <location>
        <begin position="43"/>
        <end position="53"/>
    </location>
</feature>
<sequence length="153" mass="17084">MLPDPRQALATQRAPNPTQPRHRPCPSLHSTRLEPRQPSTVKRATDRHPDPRRAPARHPGFPASTQQRPAHPQELAAKLVVKVIQDLAVLLQNIFASRATTAASQVGHRLTLSILHQLLPTSVIYNESFPYPCWFTVIRHPTTVTKPQLDIGS</sequence>
<reference evidence="2" key="1">
    <citation type="submission" date="2015-12" db="EMBL/GenBank/DDBJ databases">
        <title>Update maize B73 reference genome by single molecule sequencing technologies.</title>
        <authorList>
            <consortium name="Maize Genome Sequencing Project"/>
            <person name="Ware D."/>
        </authorList>
    </citation>
    <scope>NUCLEOTIDE SEQUENCE [LARGE SCALE GENOMIC DNA]</scope>
    <source>
        <tissue evidence="2">Seedling</tissue>
    </source>
</reference>
<dbReference type="AlphaFoldDB" id="A0A1D6I3K2"/>
<proteinExistence type="predicted"/>
<organism evidence="2">
    <name type="scientific">Zea mays</name>
    <name type="common">Maize</name>
    <dbReference type="NCBI Taxonomy" id="4577"/>
    <lineage>
        <taxon>Eukaryota</taxon>
        <taxon>Viridiplantae</taxon>
        <taxon>Streptophyta</taxon>
        <taxon>Embryophyta</taxon>
        <taxon>Tracheophyta</taxon>
        <taxon>Spermatophyta</taxon>
        <taxon>Magnoliopsida</taxon>
        <taxon>Liliopsida</taxon>
        <taxon>Poales</taxon>
        <taxon>Poaceae</taxon>
        <taxon>PACMAD clade</taxon>
        <taxon>Panicoideae</taxon>
        <taxon>Andropogonodae</taxon>
        <taxon>Andropogoneae</taxon>
        <taxon>Tripsacinae</taxon>
        <taxon>Zea</taxon>
    </lineage>
</organism>
<evidence type="ECO:0000256" key="1">
    <source>
        <dbReference type="SAM" id="MobiDB-lite"/>
    </source>
</evidence>
<name>A0A1D6I3K2_MAIZE</name>
<protein>
    <submittedName>
        <fullName evidence="2">Remorin family protein</fullName>
    </submittedName>
</protein>
<feature type="region of interest" description="Disordered" evidence="1">
    <location>
        <begin position="1"/>
        <end position="72"/>
    </location>
</feature>
<gene>
    <name evidence="2" type="ORF">ZEAMMB73_Zm00001d020329</name>
</gene>